<evidence type="ECO:0000313" key="2">
    <source>
        <dbReference type="Proteomes" id="UP001050691"/>
    </source>
</evidence>
<keyword evidence="2" id="KW-1185">Reference proteome</keyword>
<dbReference type="AlphaFoldDB" id="A0AAV5AUA8"/>
<organism evidence="1 2">
    <name type="scientific">Clathrus columnatus</name>
    <dbReference type="NCBI Taxonomy" id="1419009"/>
    <lineage>
        <taxon>Eukaryota</taxon>
        <taxon>Fungi</taxon>
        <taxon>Dikarya</taxon>
        <taxon>Basidiomycota</taxon>
        <taxon>Agaricomycotina</taxon>
        <taxon>Agaricomycetes</taxon>
        <taxon>Phallomycetidae</taxon>
        <taxon>Phallales</taxon>
        <taxon>Clathraceae</taxon>
        <taxon>Clathrus</taxon>
    </lineage>
</organism>
<reference evidence="1" key="1">
    <citation type="submission" date="2021-10" db="EMBL/GenBank/DDBJ databases">
        <title>De novo Genome Assembly of Clathrus columnatus (Basidiomycota, Fungi) Using Illumina and Nanopore Sequence Data.</title>
        <authorList>
            <person name="Ogiso-Tanaka E."/>
            <person name="Itagaki H."/>
            <person name="Hosoya T."/>
            <person name="Hosaka K."/>
        </authorList>
    </citation>
    <scope>NUCLEOTIDE SEQUENCE</scope>
    <source>
        <strain evidence="1">MO-923</strain>
    </source>
</reference>
<accession>A0AAV5AUA8</accession>
<dbReference type="Proteomes" id="UP001050691">
    <property type="component" value="Unassembled WGS sequence"/>
</dbReference>
<name>A0AAV5AUA8_9AGAM</name>
<comment type="caution">
    <text evidence="1">The sequence shown here is derived from an EMBL/GenBank/DDBJ whole genome shotgun (WGS) entry which is preliminary data.</text>
</comment>
<protein>
    <submittedName>
        <fullName evidence="1">Uncharacterized protein</fullName>
    </submittedName>
</protein>
<gene>
    <name evidence="1" type="ORF">Clacol_010524</name>
</gene>
<sequence>MKEQEQHYSTKVANALQGKKDLDPITIAIVKVACAFPGNWFINPTVLGPRWCRLSVCVHVAFAFAEAIGVKSSVHEVGEADTV</sequence>
<dbReference type="EMBL" id="BPWL01000015">
    <property type="protein sequence ID" value="GJJ16228.1"/>
    <property type="molecule type" value="Genomic_DNA"/>
</dbReference>
<evidence type="ECO:0000313" key="1">
    <source>
        <dbReference type="EMBL" id="GJJ16228.1"/>
    </source>
</evidence>
<proteinExistence type="predicted"/>